<feature type="transmembrane region" description="Helical" evidence="1">
    <location>
        <begin position="103"/>
        <end position="123"/>
    </location>
</feature>
<evidence type="ECO:0000313" key="3">
    <source>
        <dbReference type="Proteomes" id="UP000664164"/>
    </source>
</evidence>
<evidence type="ECO:0000256" key="1">
    <source>
        <dbReference type="SAM" id="Phobius"/>
    </source>
</evidence>
<organism evidence="2 3">
    <name type="scientific">Arthrobacter cavernae</name>
    <dbReference type="NCBI Taxonomy" id="2817681"/>
    <lineage>
        <taxon>Bacteria</taxon>
        <taxon>Bacillati</taxon>
        <taxon>Actinomycetota</taxon>
        <taxon>Actinomycetes</taxon>
        <taxon>Micrococcales</taxon>
        <taxon>Micrococcaceae</taxon>
        <taxon>Arthrobacter</taxon>
    </lineage>
</organism>
<keyword evidence="3" id="KW-1185">Reference proteome</keyword>
<keyword evidence="1" id="KW-0472">Membrane</keyword>
<dbReference type="AlphaFoldDB" id="A0A939HFP8"/>
<evidence type="ECO:0000313" key="2">
    <source>
        <dbReference type="EMBL" id="MBO1266468.1"/>
    </source>
</evidence>
<sequence length="139" mass="14353">MRWAAADPLRAVLAAIAVITVVSGAAQVPFGGPILQLLGAEPTPDARQLFGTVGMFMVVVGGLLLQTLLSASPSTDVVFWSGLQKLGAFGAVGTGVLNSVFSPLALAVAVFDLTTAVLLYLYWRRLTRVEDAARPGGAA</sequence>
<protein>
    <submittedName>
        <fullName evidence="2">Uncharacterized protein</fullName>
    </submittedName>
</protein>
<keyword evidence="1" id="KW-0812">Transmembrane</keyword>
<dbReference type="Proteomes" id="UP000664164">
    <property type="component" value="Unassembled WGS sequence"/>
</dbReference>
<keyword evidence="1" id="KW-1133">Transmembrane helix</keyword>
<proteinExistence type="predicted"/>
<feature type="transmembrane region" description="Helical" evidence="1">
    <location>
        <begin position="77"/>
        <end position="97"/>
    </location>
</feature>
<accession>A0A939HFP8</accession>
<name>A0A939HFP8_9MICC</name>
<gene>
    <name evidence="2" type="ORF">J1902_00470</name>
</gene>
<comment type="caution">
    <text evidence="2">The sequence shown here is derived from an EMBL/GenBank/DDBJ whole genome shotgun (WGS) entry which is preliminary data.</text>
</comment>
<feature type="transmembrane region" description="Helical" evidence="1">
    <location>
        <begin position="48"/>
        <end position="65"/>
    </location>
</feature>
<dbReference type="EMBL" id="JAFNLL010000002">
    <property type="protein sequence ID" value="MBO1266468.1"/>
    <property type="molecule type" value="Genomic_DNA"/>
</dbReference>
<reference evidence="2" key="1">
    <citation type="submission" date="2021-03" db="EMBL/GenBank/DDBJ databases">
        <title>A new species, PO-11, isolated from a karst cave deposit.</title>
        <authorList>
            <person name="Zhaoxiaoyong W."/>
        </authorList>
    </citation>
    <scope>NUCLEOTIDE SEQUENCE</scope>
    <source>
        <strain evidence="2">PO-11</strain>
    </source>
</reference>